<gene>
    <name evidence="1" type="ORF">QQ055_05465</name>
</gene>
<name>A0ABT7LY32_9CYAN</name>
<evidence type="ECO:0000313" key="1">
    <source>
        <dbReference type="EMBL" id="MDL5056914.1"/>
    </source>
</evidence>
<sequence length="40" mass="4576">MPKQVEYITVEDFYNSYGGTLGIEMLSGEGGLFENSMRRR</sequence>
<dbReference type="EMBL" id="JASVEJ010000021">
    <property type="protein sequence ID" value="MDL5056914.1"/>
    <property type="molecule type" value="Genomic_DNA"/>
</dbReference>
<organism evidence="1 2">
    <name type="scientific">Geitlerinema calcuttense NRMC-F 0142</name>
    <dbReference type="NCBI Taxonomy" id="2922238"/>
    <lineage>
        <taxon>Bacteria</taxon>
        <taxon>Bacillati</taxon>
        <taxon>Cyanobacteriota</taxon>
        <taxon>Cyanophyceae</taxon>
        <taxon>Geitlerinematales</taxon>
        <taxon>Geitlerinemataceae</taxon>
        <taxon>Geitlerinema</taxon>
    </lineage>
</organism>
<keyword evidence="2" id="KW-1185">Reference proteome</keyword>
<dbReference type="Proteomes" id="UP001230986">
    <property type="component" value="Unassembled WGS sequence"/>
</dbReference>
<evidence type="ECO:0000313" key="2">
    <source>
        <dbReference type="Proteomes" id="UP001230986"/>
    </source>
</evidence>
<proteinExistence type="predicted"/>
<reference evidence="1 2" key="1">
    <citation type="submission" date="2023-06" db="EMBL/GenBank/DDBJ databases">
        <title>Whole genome sequence of Oscillatoria calcuttensis NRMC-F 0142.</title>
        <authorList>
            <person name="Shakena Fathima T."/>
            <person name="Muralitharan G."/>
            <person name="Thajuddin N."/>
        </authorList>
    </citation>
    <scope>NUCLEOTIDE SEQUENCE [LARGE SCALE GENOMIC DNA]</scope>
    <source>
        <strain evidence="1 2">NRMC-F 0142</strain>
    </source>
</reference>
<accession>A0ABT7LY32</accession>
<protein>
    <submittedName>
        <fullName evidence="1">Uncharacterized protein</fullName>
    </submittedName>
</protein>
<dbReference type="RefSeq" id="WP_286004328.1">
    <property type="nucleotide sequence ID" value="NZ_JASVEJ010000021.1"/>
</dbReference>
<comment type="caution">
    <text evidence="1">The sequence shown here is derived from an EMBL/GenBank/DDBJ whole genome shotgun (WGS) entry which is preliminary data.</text>
</comment>